<dbReference type="RefSeq" id="WP_115638869.1">
    <property type="nucleotide sequence ID" value="NZ_CP016340.1"/>
</dbReference>
<name>A0A157Q3W2_9BORD</name>
<proteinExistence type="predicted"/>
<dbReference type="STRING" id="123899.SAMEA3906487_03970"/>
<dbReference type="AlphaFoldDB" id="A0A157Q3W2"/>
<organism evidence="2 3">
    <name type="scientific">Bordetella trematum</name>
    <dbReference type="NCBI Taxonomy" id="123899"/>
    <lineage>
        <taxon>Bacteria</taxon>
        <taxon>Pseudomonadati</taxon>
        <taxon>Pseudomonadota</taxon>
        <taxon>Betaproteobacteria</taxon>
        <taxon>Burkholderiales</taxon>
        <taxon>Alcaligenaceae</taxon>
        <taxon>Bordetella</taxon>
    </lineage>
</organism>
<dbReference type="OrthoDB" id="5493674at2"/>
<dbReference type="eggNOG" id="ENOG5032SHH">
    <property type="taxonomic scope" value="Bacteria"/>
</dbReference>
<keyword evidence="1" id="KW-0472">Membrane</keyword>
<feature type="transmembrane region" description="Helical" evidence="1">
    <location>
        <begin position="12"/>
        <end position="32"/>
    </location>
</feature>
<evidence type="ECO:0000313" key="3">
    <source>
        <dbReference type="Proteomes" id="UP000076825"/>
    </source>
</evidence>
<dbReference type="PATRIC" id="fig|123899.6.peg.3967"/>
<reference evidence="2 3" key="1">
    <citation type="submission" date="2016-04" db="EMBL/GenBank/DDBJ databases">
        <authorList>
            <consortium name="Pathogen Informatics"/>
        </authorList>
    </citation>
    <scope>NUCLEOTIDE SEQUENCE [LARGE SCALE GENOMIC DNA]</scope>
    <source>
        <strain evidence="2 3">H044680328</strain>
    </source>
</reference>
<evidence type="ECO:0000256" key="1">
    <source>
        <dbReference type="SAM" id="Phobius"/>
    </source>
</evidence>
<sequence length="466" mass="51542">MRVDAGRQCGQALGLGLVVLSVLLLAWAGAALTSRMAATGLRLGQTADAVAYSGALMQARQLNLLAYIQRAQLAHQVAMAHLTTLVAWQQLAATQRRRRLLGNPPAFLIGKLFGPQFGLAYGAGRGGQASGSYSVASLQASLKQHDSVVHQILAQVAQQQWSATTALRDAHMARILQANYRLPDGTETKVPEMMLLHDSFPRLLTSQSPDHPQGLRRLALAAAGRYPFLRARDMTRSNAWIVQLRCPNRRHQLRRRGRTFLDEQGRWGAYDTLSFHALRSNRWIGCYLREYPMGWAANGARVWRQGRDYVAKPPEDFALLDYWQWFQQQSGLLAGAWRNNPLANSYAQRDATRPGGMRGLPEGVGLAGGRQAEPRATLAVVLRNQGGYSDLGLPPAGWLRFARQNWFADGFQEQSSRAAAETYFSAPLAGRKADRSAVVASLWQPYWQARLIPWPTPQKTLSGGQP</sequence>
<keyword evidence="1" id="KW-0812">Transmembrane</keyword>
<accession>A0A157Q3W2</accession>
<dbReference type="KEGG" id="btrm:SAMEA390648703970"/>
<keyword evidence="3" id="KW-1185">Reference proteome</keyword>
<dbReference type="Proteomes" id="UP000076825">
    <property type="component" value="Chromosome 1"/>
</dbReference>
<protein>
    <submittedName>
        <fullName evidence="2">Pilus assembly protein</fullName>
    </submittedName>
</protein>
<dbReference type="GeneID" id="56588811"/>
<evidence type="ECO:0000313" key="2">
    <source>
        <dbReference type="EMBL" id="SAI74042.1"/>
    </source>
</evidence>
<gene>
    <name evidence="2" type="ORF">SAMEA3906487_03970</name>
</gene>
<dbReference type="EMBL" id="LT546645">
    <property type="protein sequence ID" value="SAI74042.1"/>
    <property type="molecule type" value="Genomic_DNA"/>
</dbReference>
<keyword evidence="1" id="KW-1133">Transmembrane helix</keyword>